<dbReference type="SUPFAM" id="SSF48179">
    <property type="entry name" value="6-phosphogluconate dehydrogenase C-terminal domain-like"/>
    <property type="match status" value="1"/>
</dbReference>
<dbReference type="PANTHER" id="PTHR21363:SF0">
    <property type="entry name" value="PREPHENATE DEHYDROGENASE [NADP(+)]"/>
    <property type="match status" value="1"/>
</dbReference>
<name>A0A1Q6DSK5_METT1</name>
<protein>
    <submittedName>
        <fullName evidence="3">Prephenate dehydrogenase TyrA</fullName>
    </submittedName>
</protein>
<dbReference type="GO" id="GO:0004665">
    <property type="term" value="F:prephenate dehydrogenase (NADP+) activity"/>
    <property type="evidence" value="ECO:0007669"/>
    <property type="project" value="InterPro"/>
</dbReference>
<feature type="domain" description="Prephenate/arogenate dehydrogenase" evidence="2">
    <location>
        <begin position="1"/>
        <end position="273"/>
    </location>
</feature>
<dbReference type="AlphaFoldDB" id="A0A1Q6DSK5"/>
<proteinExistence type="predicted"/>
<dbReference type="InterPro" id="IPR008927">
    <property type="entry name" value="6-PGluconate_DH-like_C_sf"/>
</dbReference>
<dbReference type="InterPro" id="IPR050812">
    <property type="entry name" value="Preph/Arog_dehydrog"/>
</dbReference>
<dbReference type="InterPro" id="IPR046825">
    <property type="entry name" value="PDH_C"/>
</dbReference>
<gene>
    <name evidence="3" type="ORF">BTN85_1999</name>
</gene>
<dbReference type="InParanoid" id="A0A1Q6DSK5"/>
<dbReference type="STRING" id="1903181.BTN85_1999"/>
<dbReference type="GO" id="GO:0006571">
    <property type="term" value="P:tyrosine biosynthetic process"/>
    <property type="evidence" value="ECO:0007669"/>
    <property type="project" value="InterPro"/>
</dbReference>
<dbReference type="EMBL" id="MSDW01000002">
    <property type="protein sequence ID" value="OKY77349.1"/>
    <property type="molecule type" value="Genomic_DNA"/>
</dbReference>
<dbReference type="FunCoup" id="A0A1Q6DSK5">
    <property type="interactions" value="76"/>
</dbReference>
<keyword evidence="4" id="KW-1185">Reference proteome</keyword>
<accession>A0A1Q6DSK5</accession>
<dbReference type="GO" id="GO:0008977">
    <property type="term" value="F:prephenate dehydrogenase (NAD+) activity"/>
    <property type="evidence" value="ECO:0007669"/>
    <property type="project" value="InterPro"/>
</dbReference>
<reference evidence="3" key="1">
    <citation type="submission" date="2016-12" db="EMBL/GenBank/DDBJ databases">
        <title>Discovery of methanogenic haloarchaea.</title>
        <authorList>
            <person name="Sorokin D.Y."/>
            <person name="Makarova K.S."/>
            <person name="Abbas B."/>
            <person name="Ferrer M."/>
            <person name="Golyshin P.N."/>
        </authorList>
    </citation>
    <scope>NUCLEOTIDE SEQUENCE [LARGE SCALE GENOMIC DNA]</scope>
    <source>
        <strain evidence="3">HMET1</strain>
    </source>
</reference>
<comment type="caution">
    <text evidence="3">The sequence shown here is derived from an EMBL/GenBank/DDBJ whole genome shotgun (WGS) entry which is preliminary data.</text>
</comment>
<dbReference type="Pfam" id="PF20463">
    <property type="entry name" value="PDH_C"/>
    <property type="match status" value="1"/>
</dbReference>
<evidence type="ECO:0000313" key="4">
    <source>
        <dbReference type="Proteomes" id="UP000185744"/>
    </source>
</evidence>
<evidence type="ECO:0000256" key="1">
    <source>
        <dbReference type="ARBA" id="ARBA00023002"/>
    </source>
</evidence>
<organism evidence="3 4">
    <name type="scientific">Methanohalarchaeum thermophilum</name>
    <dbReference type="NCBI Taxonomy" id="1903181"/>
    <lineage>
        <taxon>Archaea</taxon>
        <taxon>Methanobacteriati</taxon>
        <taxon>Methanobacteriota</taxon>
        <taxon>Methanonatronarchaeia</taxon>
        <taxon>Methanonatronarchaeales</taxon>
        <taxon>Methanonatronarchaeaceae</taxon>
        <taxon>Candidatus Methanohalarchaeum</taxon>
    </lineage>
</organism>
<dbReference type="PANTHER" id="PTHR21363">
    <property type="entry name" value="PREPHENATE DEHYDROGENASE"/>
    <property type="match status" value="1"/>
</dbReference>
<dbReference type="InterPro" id="IPR046826">
    <property type="entry name" value="PDH_N"/>
</dbReference>
<dbReference type="Gene3D" id="3.40.50.720">
    <property type="entry name" value="NAD(P)-binding Rossmann-like Domain"/>
    <property type="match status" value="1"/>
</dbReference>
<sequence>MKIGLIGGAGKMGEWIANYLSNHPRKFDLVIQDLNKQKGEKIAKETNAKFHTEYSDFIPEMDVVVVCVPIDSISKVIKEISPHMKEGSLLMDIGSVKTEPIKTMKQLKNKKISLIGTHPLFGPREKEPKNQNIVLVPIKKDKWFNKLKTFLKENGFNVEVMSAKDHDKKMAIIQGLTHFLVIVFGKTLQENGFNLKESTKFSTPTYQLFVENLKRVFVQNPKLYAQIQLHNPYTQNIHQKFLKEFKEGREYIKDENLQDLIDYISEGERLTEN</sequence>
<dbReference type="Gene3D" id="1.10.3660.10">
    <property type="entry name" value="6-phosphogluconate dehydrogenase C-terminal like domain"/>
    <property type="match status" value="1"/>
</dbReference>
<dbReference type="InterPro" id="IPR003099">
    <property type="entry name" value="Prephen_DH"/>
</dbReference>
<evidence type="ECO:0000313" key="3">
    <source>
        <dbReference type="EMBL" id="OKY77349.1"/>
    </source>
</evidence>
<dbReference type="GO" id="GO:0070403">
    <property type="term" value="F:NAD+ binding"/>
    <property type="evidence" value="ECO:0007669"/>
    <property type="project" value="InterPro"/>
</dbReference>
<evidence type="ECO:0000259" key="2">
    <source>
        <dbReference type="PROSITE" id="PS51176"/>
    </source>
</evidence>
<dbReference type="SUPFAM" id="SSF51735">
    <property type="entry name" value="NAD(P)-binding Rossmann-fold domains"/>
    <property type="match status" value="1"/>
</dbReference>
<dbReference type="Proteomes" id="UP000185744">
    <property type="component" value="Unassembled WGS sequence"/>
</dbReference>
<dbReference type="PROSITE" id="PS51176">
    <property type="entry name" value="PDH_ADH"/>
    <property type="match status" value="1"/>
</dbReference>
<keyword evidence="1" id="KW-0560">Oxidoreductase</keyword>
<dbReference type="InterPro" id="IPR036291">
    <property type="entry name" value="NAD(P)-bd_dom_sf"/>
</dbReference>
<dbReference type="Pfam" id="PF02153">
    <property type="entry name" value="PDH_N"/>
    <property type="match status" value="1"/>
</dbReference>